<dbReference type="RefSeq" id="WP_154918451.1">
    <property type="nucleotide sequence ID" value="NZ_VUOE01000001.1"/>
</dbReference>
<dbReference type="AlphaFoldDB" id="A0A5B2U1L1"/>
<evidence type="ECO:0008006" key="4">
    <source>
        <dbReference type="Google" id="ProtNLM"/>
    </source>
</evidence>
<dbReference type="SUPFAM" id="SSF48452">
    <property type="entry name" value="TPR-like"/>
    <property type="match status" value="2"/>
</dbReference>
<reference evidence="2 3" key="1">
    <citation type="submission" date="2019-09" db="EMBL/GenBank/DDBJ databases">
        <authorList>
            <person name="Khan S.A."/>
            <person name="Jeon C.O."/>
            <person name="Chun B.H."/>
            <person name="Jeong S.E."/>
        </authorList>
    </citation>
    <scope>NUCLEOTIDE SEQUENCE [LARGE SCALE GENOMIC DNA]</scope>
    <source>
        <strain evidence="2 3">KCTC 42508</strain>
    </source>
</reference>
<keyword evidence="1" id="KW-0732">Signal</keyword>
<organism evidence="2 3">
    <name type="scientific">Maribacter flavus</name>
    <dbReference type="NCBI Taxonomy" id="1658664"/>
    <lineage>
        <taxon>Bacteria</taxon>
        <taxon>Pseudomonadati</taxon>
        <taxon>Bacteroidota</taxon>
        <taxon>Flavobacteriia</taxon>
        <taxon>Flavobacteriales</taxon>
        <taxon>Flavobacteriaceae</taxon>
        <taxon>Maribacter</taxon>
    </lineage>
</organism>
<name>A0A5B2U1L1_9FLAO</name>
<sequence>MRKMKKLIIFFTAALIFGCTGDFGDVVDFKEVENPNLSEASVVGQPNSATIWLSGLERQLALVFQETLILAELGSDNYVNTQTFFNQFMDGLAIQITDPDMRDTQRDIQRLRELAIFGINEVGPGDPNYDAETEAEFNYFEGLAYLFSGMYFSALPAEPVGVPVTSEQHYLNAISAFDTAIAINAKPEYHLAKARANYYLGNQSGAVTAATAALALDNSFDRTVRFDESNGPSNTFEDALYERATFDDLQPLPTLDFLDPKYSFLSPNEDAPVHYMKAEEAYLILAEAALADNDIASARTNLTSLLDLIATREVRSIDDSIEQRSQVDEGSRPDDSSIVVNGRSGLVLSRQDGNVDIPSVSGTSLTADDIAAMQDDDAGLELLYRTRQEVFIAEGIRLVDMGVKLVIDENEILLNENINEGDPGTVAVIPSFIAAVVSDLDAINYEPGSSVATTVIDLNEVLVANKSSDQVVPFE</sequence>
<evidence type="ECO:0000313" key="3">
    <source>
        <dbReference type="Proteomes" id="UP000323188"/>
    </source>
</evidence>
<evidence type="ECO:0000313" key="2">
    <source>
        <dbReference type="EMBL" id="KAA2219955.1"/>
    </source>
</evidence>
<accession>A0A5B2U1L1</accession>
<feature type="signal peptide" evidence="1">
    <location>
        <begin position="1"/>
        <end position="24"/>
    </location>
</feature>
<protein>
    <recommendedName>
        <fullName evidence="4">Tetratricopeptide repeat protein</fullName>
    </recommendedName>
</protein>
<dbReference type="InterPro" id="IPR011990">
    <property type="entry name" value="TPR-like_helical_dom_sf"/>
</dbReference>
<feature type="chain" id="PRO_5022940189" description="Tetratricopeptide repeat protein" evidence="1">
    <location>
        <begin position="25"/>
        <end position="475"/>
    </location>
</feature>
<dbReference type="EMBL" id="VUOE01000001">
    <property type="protein sequence ID" value="KAA2219955.1"/>
    <property type="molecule type" value="Genomic_DNA"/>
</dbReference>
<dbReference type="Gene3D" id="1.25.40.390">
    <property type="match status" value="1"/>
</dbReference>
<gene>
    <name evidence="2" type="ORF">F0361_10320</name>
</gene>
<dbReference type="PROSITE" id="PS51257">
    <property type="entry name" value="PROKAR_LIPOPROTEIN"/>
    <property type="match status" value="1"/>
</dbReference>
<dbReference type="Proteomes" id="UP000323188">
    <property type="component" value="Unassembled WGS sequence"/>
</dbReference>
<evidence type="ECO:0000256" key="1">
    <source>
        <dbReference type="SAM" id="SignalP"/>
    </source>
</evidence>
<proteinExistence type="predicted"/>
<comment type="caution">
    <text evidence="2">The sequence shown here is derived from an EMBL/GenBank/DDBJ whole genome shotgun (WGS) entry which is preliminary data.</text>
</comment>